<dbReference type="InterPro" id="IPR003107">
    <property type="entry name" value="HAT"/>
</dbReference>
<dbReference type="Proteomes" id="UP001055712">
    <property type="component" value="Unassembled WGS sequence"/>
</dbReference>
<feature type="region of interest" description="Disordered" evidence="8">
    <location>
        <begin position="1097"/>
        <end position="1191"/>
    </location>
</feature>
<protein>
    <submittedName>
        <fullName evidence="12">Uncharacterized protein</fullName>
    </submittedName>
</protein>
<gene>
    <name evidence="12" type="ORF">D9Q98_000691</name>
</gene>
<dbReference type="GO" id="GO:0071014">
    <property type="term" value="C:post-mRNA release spliceosomal complex"/>
    <property type="evidence" value="ECO:0007669"/>
    <property type="project" value="TreeGrafter"/>
</dbReference>
<evidence type="ECO:0000256" key="7">
    <source>
        <dbReference type="ARBA" id="ARBA00023242"/>
    </source>
</evidence>
<evidence type="ECO:0000256" key="4">
    <source>
        <dbReference type="ARBA" id="ARBA00022728"/>
    </source>
</evidence>
<dbReference type="GO" id="GO:0000974">
    <property type="term" value="C:Prp19 complex"/>
    <property type="evidence" value="ECO:0007669"/>
    <property type="project" value="TreeGrafter"/>
</dbReference>
<reference evidence="12" key="2">
    <citation type="submission" date="2020-11" db="EMBL/GenBank/DDBJ databases">
        <authorList>
            <person name="Cecchin M."/>
            <person name="Marcolungo L."/>
            <person name="Rossato M."/>
            <person name="Girolomoni L."/>
            <person name="Cosentino E."/>
            <person name="Cuine S."/>
            <person name="Li-Beisson Y."/>
            <person name="Delledonne M."/>
            <person name="Ballottari M."/>
        </authorList>
    </citation>
    <scope>NUCLEOTIDE SEQUENCE</scope>
    <source>
        <strain evidence="12">211/11P</strain>
        <tissue evidence="12">Whole cell</tissue>
    </source>
</reference>
<organism evidence="12 13">
    <name type="scientific">Chlorella vulgaris</name>
    <name type="common">Green alga</name>
    <dbReference type="NCBI Taxonomy" id="3077"/>
    <lineage>
        <taxon>Eukaryota</taxon>
        <taxon>Viridiplantae</taxon>
        <taxon>Chlorophyta</taxon>
        <taxon>core chlorophytes</taxon>
        <taxon>Trebouxiophyceae</taxon>
        <taxon>Chlorellales</taxon>
        <taxon>Chlorellaceae</taxon>
        <taxon>Chlorella clade</taxon>
        <taxon>Chlorella</taxon>
    </lineage>
</organism>
<evidence type="ECO:0000256" key="1">
    <source>
        <dbReference type="ARBA" id="ARBA00004123"/>
    </source>
</evidence>
<evidence type="ECO:0000259" key="9">
    <source>
        <dbReference type="Pfam" id="PF23220"/>
    </source>
</evidence>
<dbReference type="PANTHER" id="PTHR11246:SF5">
    <property type="entry name" value="PRE-MRNA-SPLICING FACTOR SYF1"/>
    <property type="match status" value="1"/>
</dbReference>
<dbReference type="PANTHER" id="PTHR11246">
    <property type="entry name" value="PRE-MRNA SPLICING FACTOR"/>
    <property type="match status" value="1"/>
</dbReference>
<feature type="compositionally biased region" description="Acidic residues" evidence="8">
    <location>
        <begin position="1120"/>
        <end position="1133"/>
    </location>
</feature>
<accession>A0A9D4TYW3</accession>
<reference evidence="12" key="1">
    <citation type="journal article" date="2019" name="Plant J.">
        <title>Chlorella vulgaris genome assembly and annotation reveals the molecular basis for metabolic acclimation to high light conditions.</title>
        <authorList>
            <person name="Cecchin M."/>
            <person name="Marcolungo L."/>
            <person name="Rossato M."/>
            <person name="Girolomoni L."/>
            <person name="Cosentino E."/>
            <person name="Cuine S."/>
            <person name="Li-Beisson Y."/>
            <person name="Delledonne M."/>
            <person name="Ballottari M."/>
        </authorList>
    </citation>
    <scope>NUCLEOTIDE SEQUENCE</scope>
    <source>
        <strain evidence="12">211/11P</strain>
    </source>
</reference>
<evidence type="ECO:0000259" key="10">
    <source>
        <dbReference type="Pfam" id="PF23231"/>
    </source>
</evidence>
<dbReference type="AlphaFoldDB" id="A0A9D4TYW3"/>
<keyword evidence="4" id="KW-0747">Spliceosome</keyword>
<evidence type="ECO:0000256" key="3">
    <source>
        <dbReference type="ARBA" id="ARBA00022664"/>
    </source>
</evidence>
<dbReference type="Pfam" id="PF23231">
    <property type="entry name" value="HAT_Syf1_CNRKL1_C"/>
    <property type="match status" value="1"/>
</dbReference>
<dbReference type="SMART" id="SM00386">
    <property type="entry name" value="HAT"/>
    <property type="match status" value="12"/>
</dbReference>
<feature type="domain" description="Pre-mRNA-splicing factor Syf1/CRNKL1-like C-terminal HAT-repeats" evidence="10">
    <location>
        <begin position="668"/>
        <end position="1066"/>
    </location>
</feature>
<evidence type="ECO:0000256" key="2">
    <source>
        <dbReference type="ARBA" id="ARBA00008644"/>
    </source>
</evidence>
<dbReference type="GO" id="GO:0071007">
    <property type="term" value="C:U2-type catalytic step 2 spliceosome"/>
    <property type="evidence" value="ECO:0007669"/>
    <property type="project" value="TreeGrafter"/>
</dbReference>
<dbReference type="InterPro" id="IPR056350">
    <property type="entry name" value="HAT_Syf1_central"/>
</dbReference>
<dbReference type="InterPro" id="IPR011990">
    <property type="entry name" value="TPR-like_helical_dom_sf"/>
</dbReference>
<dbReference type="InterPro" id="IPR045075">
    <property type="entry name" value="Syf1-like"/>
</dbReference>
<dbReference type="InterPro" id="IPR055433">
    <property type="entry name" value="HAT_Syf1-like_N"/>
</dbReference>
<feature type="domain" description="Pre-mRNA-splicing factor SYF1 central HAT repeats" evidence="9">
    <location>
        <begin position="446"/>
        <end position="666"/>
    </location>
</feature>
<dbReference type="Gene3D" id="1.25.40.430">
    <property type="match status" value="1"/>
</dbReference>
<proteinExistence type="inferred from homology"/>
<comment type="subcellular location">
    <subcellularLocation>
        <location evidence="1">Nucleus</location>
    </subcellularLocation>
</comment>
<evidence type="ECO:0000256" key="6">
    <source>
        <dbReference type="ARBA" id="ARBA00023187"/>
    </source>
</evidence>
<keyword evidence="5" id="KW-0677">Repeat</keyword>
<dbReference type="FunFam" id="1.25.40.10:FF:000182">
    <property type="entry name" value="Pre-mRNA-splicing factor SYF1"/>
    <property type="match status" value="1"/>
</dbReference>
<feature type="domain" description="Pre-mRNA-splicing factor Syf1-like N-terminal HAT-repeats" evidence="11">
    <location>
        <begin position="284"/>
        <end position="442"/>
    </location>
</feature>
<dbReference type="FunFam" id="1.25.40.10:FF:000680">
    <property type="entry name" value="Pre-mRNA-splicing factor SYF1"/>
    <property type="match status" value="1"/>
</dbReference>
<evidence type="ECO:0000259" key="11">
    <source>
        <dbReference type="Pfam" id="PF23233"/>
    </source>
</evidence>
<sequence>MRGLGDIRLLVAQGAASRPLGISWVKGFAGDSMERQQRVQQGRHQGSRPAFAGLGALHSSAQHLEGEEHAAQLAPCEKQPEQQPVNELDQRLAESGHEDGAAAVLALVEGEGGRFTERNVLSAIQAVAEASNRQGASGSDIVRSPGFQTLVDMMLAGLMRFEPGLLAQAVRSCGELGASEEMLLDEIGRHLMKFVDQLTAADVAALVHGYALLDHSPSVVLFDALAARAAEVADDFTAEQRAQLVSGSGDGIERVNGAHSCSMAGQANGTPANDALDDLLPGEEDLLFEEELLRNPYALRMWHRYLDARKSANPRKRYLLYERALNALPGSYKLWHAYLSERLVAVRGLGPHHPAVQALNNTFERAMVSMHKMPRIWIMYLEFVLGQSFITRTRRLFDRALTSLPVTQHERIWPLYLRFIGQPGIPMETAVRVYRRYLKLEPTHAEEFIAYLRIKQLWGEAAKRLANVVNDEGFRSLEGKSKHQMWLELCDLVTKHPNEVKEMKVDAILRSGIRRFTDEVGRLWTSLADYFIRRGMFESARDVYEEGLTSVVTVRDFSLVYDALTQFEESLISAKMEQAAEEEEEEEGGEGQGGDGEDFLLTDGGDDLDMRLARLEHLMERRPELLSSVMLRQNPHNVHEWHKRAKLFQSNPTKQILCYTEAVRTVDPERATGKPHTLWVAFAKLYERHSDLPNARIIFEKAVQAPLKYVEDLATIWCEWAEMELRHKNFKSALDIMRRATQGPGRPRTRLEEAGLPVQDRLYRNLKLWSFYVDLEESLGTLESTKAVYECILDLRIATPQLVLNYAAMMNEHKFFEEAFRVYERGISLFKYPHVKDIWSNYLSQFVSRYGGKKVERARDLFRQAIDEAPPEECRSLFLAFAKYEEEHGLARNAMQIYDQAVRKVPERERLGVYELYVARASEFFGVGKVREVYEGAIEAQPPYSLTDADTRALCLRYAALEQQLGEVDRARAIFVHAAALADPRTDRAFWTEWNAFEVKHGNEDTFREMLRIKRSVAASFSQQHFNTTVIDAAAVATSAAAAAVAGEGGAKRKREGGDDMAALEAAVTGLAAAPAPDALQPGTKVKGFVSAGIIQQGKGDDDATDGGAGAGAAAAANPEELELGEEEEEEEQAGAGGATAADMDQGEATAAAGGDGSGGGDGEDAELQQQAVPEGVFGSLAGAKRQKTDG</sequence>
<evidence type="ECO:0000256" key="8">
    <source>
        <dbReference type="SAM" id="MobiDB-lite"/>
    </source>
</evidence>
<evidence type="ECO:0000256" key="5">
    <source>
        <dbReference type="ARBA" id="ARBA00022737"/>
    </source>
</evidence>
<dbReference type="GO" id="GO:0000349">
    <property type="term" value="P:generation of catalytic spliceosome for first transesterification step"/>
    <property type="evidence" value="ECO:0007669"/>
    <property type="project" value="TreeGrafter"/>
</dbReference>
<dbReference type="SUPFAM" id="SSF48452">
    <property type="entry name" value="TPR-like"/>
    <property type="match status" value="5"/>
</dbReference>
<dbReference type="OrthoDB" id="10067343at2759"/>
<feature type="region of interest" description="Disordered" evidence="8">
    <location>
        <begin position="578"/>
        <end position="600"/>
    </location>
</feature>
<name>A0A9D4TYW3_CHLVU</name>
<evidence type="ECO:0000313" key="12">
    <source>
        <dbReference type="EMBL" id="KAI3438255.1"/>
    </source>
</evidence>
<dbReference type="Pfam" id="PF23233">
    <property type="entry name" value="HAT_Syf1_CNRKL1_N"/>
    <property type="match status" value="1"/>
</dbReference>
<comment type="caution">
    <text evidence="12">The sequence shown here is derived from an EMBL/GenBank/DDBJ whole genome shotgun (WGS) entry which is preliminary data.</text>
</comment>
<evidence type="ECO:0000313" key="13">
    <source>
        <dbReference type="Proteomes" id="UP001055712"/>
    </source>
</evidence>
<keyword evidence="3" id="KW-0507">mRNA processing</keyword>
<dbReference type="FunFam" id="1.25.40.10:FF:000137">
    <property type="entry name" value="Pre-mRNA-splicing factor syf1"/>
    <property type="match status" value="1"/>
</dbReference>
<dbReference type="FunFam" id="1.25.40.10:FF:000023">
    <property type="entry name" value="Pre-mRNA-splicing factor SYF1"/>
    <property type="match status" value="1"/>
</dbReference>
<dbReference type="EMBL" id="SIDB01000001">
    <property type="protein sequence ID" value="KAI3438255.1"/>
    <property type="molecule type" value="Genomic_DNA"/>
</dbReference>
<dbReference type="Gene3D" id="1.25.40.10">
    <property type="entry name" value="Tetratricopeptide repeat domain"/>
    <property type="match status" value="3"/>
</dbReference>
<dbReference type="Pfam" id="PF23220">
    <property type="entry name" value="HAT_Syf1_M"/>
    <property type="match status" value="1"/>
</dbReference>
<feature type="compositionally biased region" description="Acidic residues" evidence="8">
    <location>
        <begin position="579"/>
        <end position="600"/>
    </location>
</feature>
<keyword evidence="6" id="KW-0508">mRNA splicing</keyword>
<keyword evidence="7" id="KW-0539">Nucleus</keyword>
<dbReference type="InterPro" id="IPR055430">
    <property type="entry name" value="HAT_Syf1_CNRKL1_C"/>
</dbReference>
<keyword evidence="13" id="KW-1185">Reference proteome</keyword>
<comment type="similarity">
    <text evidence="2">Belongs to the crooked-neck family.</text>
</comment>
<feature type="compositionally biased region" description="Low complexity" evidence="8">
    <location>
        <begin position="1139"/>
        <end position="1153"/>
    </location>
</feature>